<dbReference type="InterPro" id="IPR020846">
    <property type="entry name" value="MFS_dom"/>
</dbReference>
<dbReference type="InterPro" id="IPR011701">
    <property type="entry name" value="MFS"/>
</dbReference>
<dbReference type="Proteomes" id="UP000244571">
    <property type="component" value="Chromosome"/>
</dbReference>
<feature type="transmembrane region" description="Helical" evidence="6">
    <location>
        <begin position="47"/>
        <end position="64"/>
    </location>
</feature>
<evidence type="ECO:0000259" key="7">
    <source>
        <dbReference type="PROSITE" id="PS50850"/>
    </source>
</evidence>
<organism evidence="8 9">
    <name type="scientific">Orrella marina</name>
    <dbReference type="NCBI Taxonomy" id="2163011"/>
    <lineage>
        <taxon>Bacteria</taxon>
        <taxon>Pseudomonadati</taxon>
        <taxon>Pseudomonadota</taxon>
        <taxon>Betaproteobacteria</taxon>
        <taxon>Burkholderiales</taxon>
        <taxon>Alcaligenaceae</taxon>
        <taxon>Orrella</taxon>
    </lineage>
</organism>
<feature type="transmembrane region" description="Helical" evidence="6">
    <location>
        <begin position="98"/>
        <end position="120"/>
    </location>
</feature>
<keyword evidence="2" id="KW-1003">Cell membrane</keyword>
<dbReference type="KEGG" id="boz:DBV39_14015"/>
<evidence type="ECO:0000256" key="3">
    <source>
        <dbReference type="ARBA" id="ARBA00022692"/>
    </source>
</evidence>
<dbReference type="Pfam" id="PF07690">
    <property type="entry name" value="MFS_1"/>
    <property type="match status" value="1"/>
</dbReference>
<feature type="transmembrane region" description="Helical" evidence="6">
    <location>
        <begin position="159"/>
        <end position="178"/>
    </location>
</feature>
<evidence type="ECO:0000256" key="6">
    <source>
        <dbReference type="SAM" id="Phobius"/>
    </source>
</evidence>
<feature type="transmembrane region" description="Helical" evidence="6">
    <location>
        <begin position="242"/>
        <end position="261"/>
    </location>
</feature>
<evidence type="ECO:0000256" key="2">
    <source>
        <dbReference type="ARBA" id="ARBA00022475"/>
    </source>
</evidence>
<dbReference type="OrthoDB" id="9814303at2"/>
<evidence type="ECO:0000256" key="1">
    <source>
        <dbReference type="ARBA" id="ARBA00004651"/>
    </source>
</evidence>
<feature type="transmembrane region" description="Helical" evidence="6">
    <location>
        <begin position="298"/>
        <end position="317"/>
    </location>
</feature>
<feature type="transmembrane region" description="Helical" evidence="6">
    <location>
        <begin position="71"/>
        <end position="92"/>
    </location>
</feature>
<dbReference type="EMBL" id="CP028901">
    <property type="protein sequence ID" value="AWB34645.1"/>
    <property type="molecule type" value="Genomic_DNA"/>
</dbReference>
<gene>
    <name evidence="8" type="ORF">DBV39_14015</name>
</gene>
<keyword evidence="3 6" id="KW-0812">Transmembrane</keyword>
<dbReference type="InterPro" id="IPR036259">
    <property type="entry name" value="MFS_trans_sf"/>
</dbReference>
<dbReference type="PANTHER" id="PTHR43124:SF3">
    <property type="entry name" value="CHLORAMPHENICOL EFFLUX PUMP RV0191"/>
    <property type="match status" value="1"/>
</dbReference>
<feature type="transmembrane region" description="Helical" evidence="6">
    <location>
        <begin position="208"/>
        <end position="230"/>
    </location>
</feature>
<feature type="domain" description="Major facilitator superfamily (MFS) profile" evidence="7">
    <location>
        <begin position="7"/>
        <end position="387"/>
    </location>
</feature>
<dbReference type="AlphaFoldDB" id="A0A2R4XLH6"/>
<dbReference type="PROSITE" id="PS50850">
    <property type="entry name" value="MFS"/>
    <property type="match status" value="1"/>
</dbReference>
<keyword evidence="5 6" id="KW-0472">Membrane</keyword>
<feature type="transmembrane region" description="Helical" evidence="6">
    <location>
        <begin position="132"/>
        <end position="153"/>
    </location>
</feature>
<dbReference type="Gene3D" id="1.20.1250.20">
    <property type="entry name" value="MFS general substrate transporter like domains"/>
    <property type="match status" value="1"/>
</dbReference>
<keyword evidence="4 6" id="KW-1133">Transmembrane helix</keyword>
<accession>A0A2R4XLH6</accession>
<keyword evidence="9" id="KW-1185">Reference proteome</keyword>
<dbReference type="SUPFAM" id="SSF103473">
    <property type="entry name" value="MFS general substrate transporter"/>
    <property type="match status" value="1"/>
</dbReference>
<proteinExistence type="predicted"/>
<feature type="transmembrane region" description="Helical" evidence="6">
    <location>
        <begin position="273"/>
        <end position="292"/>
    </location>
</feature>
<dbReference type="GO" id="GO:0005886">
    <property type="term" value="C:plasma membrane"/>
    <property type="evidence" value="ECO:0007669"/>
    <property type="project" value="UniProtKB-SubCell"/>
</dbReference>
<evidence type="ECO:0000256" key="5">
    <source>
        <dbReference type="ARBA" id="ARBA00023136"/>
    </source>
</evidence>
<evidence type="ECO:0000256" key="4">
    <source>
        <dbReference type="ARBA" id="ARBA00022989"/>
    </source>
</evidence>
<dbReference type="InterPro" id="IPR050189">
    <property type="entry name" value="MFS_Efflux_Transporters"/>
</dbReference>
<feature type="transmembrane region" description="Helical" evidence="6">
    <location>
        <begin position="329"/>
        <end position="350"/>
    </location>
</feature>
<dbReference type="GO" id="GO:0022857">
    <property type="term" value="F:transmembrane transporter activity"/>
    <property type="evidence" value="ECO:0007669"/>
    <property type="project" value="InterPro"/>
</dbReference>
<feature type="transmembrane region" description="Helical" evidence="6">
    <location>
        <begin position="362"/>
        <end position="380"/>
    </location>
</feature>
<evidence type="ECO:0000313" key="9">
    <source>
        <dbReference type="Proteomes" id="UP000244571"/>
    </source>
</evidence>
<dbReference type="RefSeq" id="WP_108622061.1">
    <property type="nucleotide sequence ID" value="NZ_CP028901.1"/>
</dbReference>
<protein>
    <submittedName>
        <fullName evidence="8">MFS transporter</fullName>
    </submittedName>
</protein>
<dbReference type="PANTHER" id="PTHR43124">
    <property type="entry name" value="PURINE EFFLUX PUMP PBUE"/>
    <property type="match status" value="1"/>
</dbReference>
<comment type="subcellular location">
    <subcellularLocation>
        <location evidence="1">Cell membrane</location>
        <topology evidence="1">Multi-pass membrane protein</topology>
    </subcellularLocation>
</comment>
<dbReference type="CDD" id="cd17324">
    <property type="entry name" value="MFS_NepI_like"/>
    <property type="match status" value="1"/>
</dbReference>
<reference evidence="8 9" key="1">
    <citation type="submission" date="2018-04" db="EMBL/GenBank/DDBJ databases">
        <title>Bordetella sp. HZ20 isolated from seawater.</title>
        <authorList>
            <person name="Sun C."/>
        </authorList>
    </citation>
    <scope>NUCLEOTIDE SEQUENCE [LARGE SCALE GENOMIC DNA]</scope>
    <source>
        <strain evidence="8 9">HZ20</strain>
    </source>
</reference>
<name>A0A2R4XLH6_9BURK</name>
<sequence length="395" mass="42594">MNPTSRVVVILAIAAFASTSAFRVLDPAIPQLAEEFNVTTGRAGDGVMWFALAYGIAQFFYGPLGDRFGKFRVLTLATVASAAGSLVVALAPTFEMVLFGRFLSGATGAAIIPLALAWIGDHVPYEQRQATLSRFILGNIIGITSGLWIGGFFADVTGWRGAALFLVGLYLVVGALLYSQRKHVDEVPSAFAKIDFFQPLAEVFRTKWAWVILTAVMFEGALVFGSVAYVPAYLQYTYDISPTRAGVVTSLFAAGALTYVASAKWLIGSLGEFRMAMTGGAVLAVSYIIYLFGPTWQWALLAGALCGLGYYFLHAVLQARATQMVEHARATAVSMFACFMFVGQAVGIVLGSMLVDAFGLRALLWVSVVALPLLGIWFGLKLRQYMSQTQLRSQS</sequence>
<evidence type="ECO:0000313" key="8">
    <source>
        <dbReference type="EMBL" id="AWB34645.1"/>
    </source>
</evidence>